<gene>
    <name evidence="12" type="ORF">NKR19_g3655</name>
</gene>
<keyword evidence="5 7" id="KW-1133">Transmembrane helix</keyword>
<dbReference type="GO" id="GO:0005886">
    <property type="term" value="C:plasma membrane"/>
    <property type="evidence" value="ECO:0007669"/>
    <property type="project" value="TreeGrafter"/>
</dbReference>
<evidence type="ECO:0000259" key="9">
    <source>
        <dbReference type="Pfam" id="PF12621"/>
    </source>
</evidence>
<feature type="transmembrane region" description="Helical" evidence="7">
    <location>
        <begin position="683"/>
        <end position="704"/>
    </location>
</feature>
<dbReference type="EMBL" id="JANBVN010000042">
    <property type="protein sequence ID" value="KAJ9158095.1"/>
    <property type="molecule type" value="Genomic_DNA"/>
</dbReference>
<dbReference type="InterPro" id="IPR003864">
    <property type="entry name" value="CSC1/OSCA1-like_7TM"/>
</dbReference>
<evidence type="ECO:0000256" key="4">
    <source>
        <dbReference type="ARBA" id="ARBA00022692"/>
    </source>
</evidence>
<evidence type="ECO:0000259" key="11">
    <source>
        <dbReference type="Pfam" id="PF14703"/>
    </source>
</evidence>
<feature type="transmembrane region" description="Helical" evidence="7">
    <location>
        <begin position="104"/>
        <end position="124"/>
    </location>
</feature>
<feature type="domain" description="10TM putative phosphate transporter extracellular tail" evidence="9">
    <location>
        <begin position="788"/>
        <end position="882"/>
    </location>
</feature>
<dbReference type="PANTHER" id="PTHR13018">
    <property type="entry name" value="PROBABLE MEMBRANE PROTEIN DUF221-RELATED"/>
    <property type="match status" value="1"/>
</dbReference>
<keyword evidence="4 7" id="KW-0812">Transmembrane</keyword>
<dbReference type="InterPro" id="IPR032880">
    <property type="entry name" value="CSC1/OSCA1-like_N"/>
</dbReference>
<evidence type="ECO:0000256" key="7">
    <source>
        <dbReference type="SAM" id="Phobius"/>
    </source>
</evidence>
<evidence type="ECO:0000256" key="1">
    <source>
        <dbReference type="ARBA" id="ARBA00004141"/>
    </source>
</evidence>
<evidence type="ECO:0000256" key="6">
    <source>
        <dbReference type="ARBA" id="ARBA00023136"/>
    </source>
</evidence>
<evidence type="ECO:0000256" key="3">
    <source>
        <dbReference type="ARBA" id="ARBA00022448"/>
    </source>
</evidence>
<keyword evidence="13" id="KW-1185">Reference proteome</keyword>
<feature type="transmembrane region" description="Helical" evidence="7">
    <location>
        <begin position="494"/>
        <end position="522"/>
    </location>
</feature>
<name>A0AA38W178_9PEZI</name>
<evidence type="ECO:0000313" key="13">
    <source>
        <dbReference type="Proteomes" id="UP001174691"/>
    </source>
</evidence>
<feature type="transmembrane region" description="Helical" evidence="7">
    <location>
        <begin position="659"/>
        <end position="677"/>
    </location>
</feature>
<organism evidence="12 13">
    <name type="scientific">Coniochaeta hoffmannii</name>
    <dbReference type="NCBI Taxonomy" id="91930"/>
    <lineage>
        <taxon>Eukaryota</taxon>
        <taxon>Fungi</taxon>
        <taxon>Dikarya</taxon>
        <taxon>Ascomycota</taxon>
        <taxon>Pezizomycotina</taxon>
        <taxon>Sordariomycetes</taxon>
        <taxon>Sordariomycetidae</taxon>
        <taxon>Coniochaetales</taxon>
        <taxon>Coniochaetaceae</taxon>
        <taxon>Coniochaeta</taxon>
    </lineage>
</organism>
<dbReference type="AlphaFoldDB" id="A0AA38W178"/>
<feature type="domain" description="CSC1/OSCA1-like 7TM region" evidence="8">
    <location>
        <begin position="402"/>
        <end position="674"/>
    </location>
</feature>
<protein>
    <submittedName>
        <fullName evidence="12">DUF221-domain-containing protein</fullName>
    </submittedName>
</protein>
<comment type="subcellular location">
    <subcellularLocation>
        <location evidence="1">Membrane</location>
        <topology evidence="1">Multi-pass membrane protein</topology>
    </subcellularLocation>
</comment>
<evidence type="ECO:0000313" key="12">
    <source>
        <dbReference type="EMBL" id="KAJ9158095.1"/>
    </source>
</evidence>
<keyword evidence="6 7" id="KW-0472">Membrane</keyword>
<feature type="transmembrane region" description="Helical" evidence="7">
    <location>
        <begin position="542"/>
        <end position="570"/>
    </location>
</feature>
<evidence type="ECO:0000259" key="10">
    <source>
        <dbReference type="Pfam" id="PF13967"/>
    </source>
</evidence>
<reference evidence="12" key="1">
    <citation type="submission" date="2022-07" db="EMBL/GenBank/DDBJ databases">
        <title>Fungi with potential for degradation of polypropylene.</title>
        <authorList>
            <person name="Gostincar C."/>
        </authorList>
    </citation>
    <scope>NUCLEOTIDE SEQUENCE</scope>
    <source>
        <strain evidence="12">EXF-13287</strain>
    </source>
</reference>
<dbReference type="InterPro" id="IPR027815">
    <property type="entry name" value="CSC1/OSCA1-like_cyt"/>
</dbReference>
<dbReference type="Pfam" id="PF13967">
    <property type="entry name" value="RSN1_TM"/>
    <property type="match status" value="1"/>
</dbReference>
<feature type="domain" description="CSC1/OSCA1-like N-terminal transmembrane" evidence="10">
    <location>
        <begin position="24"/>
        <end position="175"/>
    </location>
</feature>
<feature type="transmembrane region" description="Helical" evidence="7">
    <location>
        <begin position="404"/>
        <end position="428"/>
    </location>
</feature>
<dbReference type="InterPro" id="IPR045122">
    <property type="entry name" value="Csc1-like"/>
</dbReference>
<sequence length="890" mass="99390">MADADNSGGARGADDNKPVSLSGMISTLAPVALIAAVYMVIFLVLRRSQRRYYAPRTYLGSLRESRRTPPLPSGLFNWFGSFWKIPDVYALQHQSIDSYLYIRFLKMTLVICLVGCCITWPVLFPVNATGGGTLGQLDILTYGNVNQKTQKNRYYAHALVGWVYFGFVMYLIMRECIYYINLRQAFLCSPLYANRISSRTVLFTSVPSPYLDEAKLRKVFGDTVRHIWISGDTTKLDELVKQRDKVAFRLEKAEIKLIKAANKERQKHLKKQGSADAGAEIPLDAESGSLAARWLTPKKRPHHRLGFLGLIGRKVDTINWCRSELERLIPDVEAEQAAFRAGHYKKIPGVFIEFRTQAEAECAAQVLAHHAGLHMSPKYIGVRPSEVIWKSLAMPWWQKLIRRYLVIAFISALILFWAIPVAVVGVISNVNHLKTISFLTWLDKIPSFIMGVVTGLLPSVALSILMSLVPIIMRLCAKLSGEPSDSRVELFTQNAYFAFQVIQVFLVTTLTSSAAATAKTIADNPGSVTSILATNLPQSSNFYISYFIVQGLTIAAGVISQVIGFVIFNLMYRFLAGTPRALYNKWAKLSAISWGSTMPVYTNITVIAVTYSCIAPLMLGWASVAMAFFYFAWRYNVLFVTDTQIDTRGLIYPRALKQLFTGVYLAEICMIGLFGASVAIGPLVLMVVFLIFTVLFHISLNSALNPLLYNLPQSILAEEESRRLDTEAARGVDGGQPGYNGVNQGYNGVNNGNKISHLPSADSATKDIREAQTMHTSNGKKPNFFVKFLKPWLYSDYLALRALVPQDVLDYNNLYSDEVSLNAYYPPTVTSPAPLLWIPSDPAGISRQEVAHTSKVIPITDEGCELNEKGKLVWDRETTRPPVWEEKVEY</sequence>
<dbReference type="Proteomes" id="UP001174691">
    <property type="component" value="Unassembled WGS sequence"/>
</dbReference>
<evidence type="ECO:0000259" key="8">
    <source>
        <dbReference type="Pfam" id="PF02714"/>
    </source>
</evidence>
<evidence type="ECO:0000256" key="2">
    <source>
        <dbReference type="ARBA" id="ARBA00007779"/>
    </source>
</evidence>
<dbReference type="PANTHER" id="PTHR13018:SF26">
    <property type="entry name" value="DOMAIN PROTEIN, PUTATIVE (AFU_ORTHOLOGUE AFUA_5G10920)-RELATED"/>
    <property type="match status" value="1"/>
</dbReference>
<dbReference type="GO" id="GO:0005227">
    <property type="term" value="F:calcium-activated cation channel activity"/>
    <property type="evidence" value="ECO:0007669"/>
    <property type="project" value="InterPro"/>
</dbReference>
<feature type="transmembrane region" description="Helical" evidence="7">
    <location>
        <begin position="24"/>
        <end position="45"/>
    </location>
</feature>
<evidence type="ECO:0000256" key="5">
    <source>
        <dbReference type="ARBA" id="ARBA00022989"/>
    </source>
</evidence>
<comment type="similarity">
    <text evidence="2">Belongs to the CSC1 (TC 1.A.17) family.</text>
</comment>
<dbReference type="Pfam" id="PF12621">
    <property type="entry name" value="PHM7_ext"/>
    <property type="match status" value="1"/>
</dbReference>
<feature type="domain" description="CSC1/OSCA1-like cytosolic" evidence="11">
    <location>
        <begin position="198"/>
        <end position="390"/>
    </location>
</feature>
<proteinExistence type="inferred from homology"/>
<comment type="caution">
    <text evidence="12">The sequence shown here is derived from an EMBL/GenBank/DDBJ whole genome shotgun (WGS) entry which is preliminary data.</text>
</comment>
<accession>A0AA38W178</accession>
<feature type="transmembrane region" description="Helical" evidence="7">
    <location>
        <begin position="154"/>
        <end position="173"/>
    </location>
</feature>
<feature type="transmembrane region" description="Helical" evidence="7">
    <location>
        <begin position="591"/>
        <end position="612"/>
    </location>
</feature>
<feature type="transmembrane region" description="Helical" evidence="7">
    <location>
        <begin position="448"/>
        <end position="473"/>
    </location>
</feature>
<dbReference type="InterPro" id="IPR022257">
    <property type="entry name" value="PHM7_ext"/>
</dbReference>
<keyword evidence="3" id="KW-0813">Transport</keyword>
<feature type="transmembrane region" description="Helical" evidence="7">
    <location>
        <begin position="618"/>
        <end position="638"/>
    </location>
</feature>
<dbReference type="Pfam" id="PF14703">
    <property type="entry name" value="PHM7_cyt"/>
    <property type="match status" value="1"/>
</dbReference>
<dbReference type="Pfam" id="PF02714">
    <property type="entry name" value="RSN1_7TM"/>
    <property type="match status" value="1"/>
</dbReference>